<name>A0A1E3NQR4_9ASCO</name>
<feature type="compositionally biased region" description="Polar residues" evidence="1">
    <location>
        <begin position="60"/>
        <end position="82"/>
    </location>
</feature>
<sequence length="458" mass="50147">MASILPYLPQKVPQPQKTYPQVNTSYIFNPASASSVSSSSSLPSSHLPLKASLASSKASNPCSMDSQPYLPQSKFRSPSSDTSSMNQIFKSLFGSEVTEWPYSEDTLQRAIHLRISQEKTKQEYYRVERLNRVIELMKLAAIAKVPGHLIPCLFESHDSAPTQKNSFHERPMSPPTSSASPVSPSPSPSPVKASRYKHARGHTISKMTDLRQETDRGFFGGSREQNRRAEDSQSSTNSNSMRNFRFGLGSAYKGSSSSPSQLQRKRTTLPPKHQLSPSRIGAHAISSLHTRGGRNVSVDLQSLRHGSSHNRTLSLPASVSIPETESVEFGSSGHAVESKGNSFKEITIPYLTPKKDYHAAHDSGLIMDGGRATDSEEEQDVEKLLDCSDQANSSFLKRRKLVNGSPLKNMTLITDETENTTITENDGNGSIVDLSIANTSTFSCSSPIRPSRIESQTS</sequence>
<feature type="compositionally biased region" description="Basic residues" evidence="1">
    <location>
        <begin position="194"/>
        <end position="203"/>
    </location>
</feature>
<feature type="region of interest" description="Disordered" evidence="1">
    <location>
        <begin position="160"/>
        <end position="277"/>
    </location>
</feature>
<dbReference type="EMBL" id="KV454002">
    <property type="protein sequence ID" value="ODQ48038.1"/>
    <property type="molecule type" value="Genomic_DNA"/>
</dbReference>
<protein>
    <submittedName>
        <fullName evidence="2">Uncharacterized protein</fullName>
    </submittedName>
</protein>
<keyword evidence="3" id="KW-1185">Reference proteome</keyword>
<dbReference type="OrthoDB" id="4095763at2759"/>
<dbReference type="RefSeq" id="XP_019019151.1">
    <property type="nucleotide sequence ID" value="XM_019164080.1"/>
</dbReference>
<reference evidence="2 3" key="1">
    <citation type="journal article" date="2016" name="Proc. Natl. Acad. Sci. U.S.A.">
        <title>Comparative genomics of biotechnologically important yeasts.</title>
        <authorList>
            <person name="Riley R."/>
            <person name="Haridas S."/>
            <person name="Wolfe K.H."/>
            <person name="Lopes M.R."/>
            <person name="Hittinger C.T."/>
            <person name="Goeker M."/>
            <person name="Salamov A.A."/>
            <person name="Wisecaver J.H."/>
            <person name="Long T.M."/>
            <person name="Calvey C.H."/>
            <person name="Aerts A.L."/>
            <person name="Barry K.W."/>
            <person name="Choi C."/>
            <person name="Clum A."/>
            <person name="Coughlan A.Y."/>
            <person name="Deshpande S."/>
            <person name="Douglass A.P."/>
            <person name="Hanson S.J."/>
            <person name="Klenk H.-P."/>
            <person name="LaButti K.M."/>
            <person name="Lapidus A."/>
            <person name="Lindquist E.A."/>
            <person name="Lipzen A.M."/>
            <person name="Meier-Kolthoff J.P."/>
            <person name="Ohm R.A."/>
            <person name="Otillar R.P."/>
            <person name="Pangilinan J.L."/>
            <person name="Peng Y."/>
            <person name="Rokas A."/>
            <person name="Rosa C.A."/>
            <person name="Scheuner C."/>
            <person name="Sibirny A.A."/>
            <person name="Slot J.C."/>
            <person name="Stielow J.B."/>
            <person name="Sun H."/>
            <person name="Kurtzman C.P."/>
            <person name="Blackwell M."/>
            <person name="Grigoriev I.V."/>
            <person name="Jeffries T.W."/>
        </authorList>
    </citation>
    <scope>NUCLEOTIDE SEQUENCE [LARGE SCALE GENOMIC DNA]</scope>
    <source>
        <strain evidence="2 3">NRRL Y-2026</strain>
    </source>
</reference>
<accession>A0A1E3NQR4</accession>
<dbReference type="Pfam" id="PF10846">
    <property type="entry name" value="DUF2722"/>
    <property type="match status" value="1"/>
</dbReference>
<proteinExistence type="predicted"/>
<feature type="compositionally biased region" description="Polar residues" evidence="1">
    <location>
        <begin position="232"/>
        <end position="242"/>
    </location>
</feature>
<dbReference type="GeneID" id="30180767"/>
<evidence type="ECO:0000256" key="1">
    <source>
        <dbReference type="SAM" id="MobiDB-lite"/>
    </source>
</evidence>
<dbReference type="InterPro" id="IPR021216">
    <property type="entry name" value="DUF2722"/>
</dbReference>
<dbReference type="Proteomes" id="UP000094455">
    <property type="component" value="Unassembled WGS sequence"/>
</dbReference>
<gene>
    <name evidence="2" type="ORF">PICMEDRAFT_72034</name>
</gene>
<organism evidence="2 3">
    <name type="scientific">Pichia membranifaciens NRRL Y-2026</name>
    <dbReference type="NCBI Taxonomy" id="763406"/>
    <lineage>
        <taxon>Eukaryota</taxon>
        <taxon>Fungi</taxon>
        <taxon>Dikarya</taxon>
        <taxon>Ascomycota</taxon>
        <taxon>Saccharomycotina</taxon>
        <taxon>Pichiomycetes</taxon>
        <taxon>Pichiales</taxon>
        <taxon>Pichiaceae</taxon>
        <taxon>Pichia</taxon>
    </lineage>
</organism>
<evidence type="ECO:0000313" key="2">
    <source>
        <dbReference type="EMBL" id="ODQ48038.1"/>
    </source>
</evidence>
<feature type="region of interest" description="Disordered" evidence="1">
    <location>
        <begin position="56"/>
        <end position="82"/>
    </location>
</feature>
<dbReference type="AlphaFoldDB" id="A0A1E3NQR4"/>
<evidence type="ECO:0000313" key="3">
    <source>
        <dbReference type="Proteomes" id="UP000094455"/>
    </source>
</evidence>